<comment type="similarity">
    <text evidence="1">Belongs to the RecJ family.</text>
</comment>
<dbReference type="GO" id="GO:0008409">
    <property type="term" value="F:5'-3' exonuclease activity"/>
    <property type="evidence" value="ECO:0007669"/>
    <property type="project" value="InterPro"/>
</dbReference>
<dbReference type="InterPro" id="IPR003156">
    <property type="entry name" value="DHHA1_dom"/>
</dbReference>
<gene>
    <name evidence="9" type="primary">recJ</name>
    <name evidence="9" type="ORF">H9838_03625</name>
</gene>
<dbReference type="GO" id="GO:0006281">
    <property type="term" value="P:DNA repair"/>
    <property type="evidence" value="ECO:0007669"/>
    <property type="project" value="InterPro"/>
</dbReference>
<evidence type="ECO:0000313" key="9">
    <source>
        <dbReference type="EMBL" id="HIY26246.1"/>
    </source>
</evidence>
<comment type="caution">
    <text evidence="9">The sequence shown here is derived from an EMBL/GenBank/DDBJ whole genome shotgun (WGS) entry which is preliminary data.</text>
</comment>
<reference evidence="9" key="1">
    <citation type="journal article" date="2021" name="PeerJ">
        <title>Extensive microbial diversity within the chicken gut microbiome revealed by metagenomics and culture.</title>
        <authorList>
            <person name="Gilroy R."/>
            <person name="Ravi A."/>
            <person name="Getino M."/>
            <person name="Pursley I."/>
            <person name="Horton D.L."/>
            <person name="Alikhan N.F."/>
            <person name="Baker D."/>
            <person name="Gharbi K."/>
            <person name="Hall N."/>
            <person name="Watson M."/>
            <person name="Adriaenssens E.M."/>
            <person name="Foster-Nyarko E."/>
            <person name="Jarju S."/>
            <person name="Secka A."/>
            <person name="Antonio M."/>
            <person name="Oren A."/>
            <person name="Chaudhuri R.R."/>
            <person name="La Ragione R."/>
            <person name="Hildebrand F."/>
            <person name="Pallen M.J."/>
        </authorList>
    </citation>
    <scope>NUCLEOTIDE SEQUENCE</scope>
    <source>
        <strain evidence="9">1282</strain>
    </source>
</reference>
<evidence type="ECO:0000256" key="2">
    <source>
        <dbReference type="ARBA" id="ARBA00019841"/>
    </source>
</evidence>
<dbReference type="Pfam" id="PF02272">
    <property type="entry name" value="DHHA1"/>
    <property type="match status" value="1"/>
</dbReference>
<dbReference type="Proteomes" id="UP000823915">
    <property type="component" value="Unassembled WGS sequence"/>
</dbReference>
<dbReference type="InterPro" id="IPR051673">
    <property type="entry name" value="SSDNA_exonuclease_RecJ"/>
</dbReference>
<evidence type="ECO:0000259" key="6">
    <source>
        <dbReference type="Pfam" id="PF01368"/>
    </source>
</evidence>
<feature type="domain" description="RecJ OB" evidence="8">
    <location>
        <begin position="451"/>
        <end position="556"/>
    </location>
</feature>
<evidence type="ECO:0000259" key="8">
    <source>
        <dbReference type="Pfam" id="PF17768"/>
    </source>
</evidence>
<evidence type="ECO:0000256" key="5">
    <source>
        <dbReference type="ARBA" id="ARBA00022839"/>
    </source>
</evidence>
<evidence type="ECO:0000256" key="1">
    <source>
        <dbReference type="ARBA" id="ARBA00005915"/>
    </source>
</evidence>
<sequence>MHMKKWEVCRLDKDRAARIAEEHSIPFFLAMLLDIRGLTQPGEIQGMLGQAPLSDPYLMKDMDKAVERIRRAMDSFERIAVYGDYDADGVTATSILYTYLQAVGADVVYYIPQREGEGYGMNRHAVEVLHQQGVKLIVTVDNGISSVEEVALAKELGMDVVITDHHRPHETLPEAYALVDAYQPGDTCPYKDMSGAGVALKLLMALEEDDGQGVLEEYGDLAALGTVGDVVPVLGENRTLVQAGLGLLQQGGRPGVDALLEQSGAGRKLTATTLAFTVIPRINATGRMGAPERAVRLLTCEDPEEAQDLAEEICGENDRRRQVEAQIAQEAFEKIDADPRLRYSRVLVVAGEHWHHGVVGIVASRVTERYGKPCFVISVDQEEARGSGRSVEGFSLFDAVSSCGEFLLRYGGHPMAAGATMRPEDVERFRQGLNEYARVHCPVMPAPVLRVDCRLNPKALSPQLPRDLERLEPFGSGNPQPLFGLYGMELREVTPVGGGGHLRLTCVKNGATVTCMRFGVTREDFPYAVGERLDLAVTLELREFRGEDQLTVSVRDVKLSGLDLDQCIGSYRVYEKGKRGERLTREEGRELLPSREELAALYRLLAAHSGETLGLQTLAGALAPKGLGYGKILVGLEMLEERKLIALRLWGECLKAQILPAKGKTDMFQSAVYRRLAEQTEEAGKEA</sequence>
<evidence type="ECO:0000313" key="10">
    <source>
        <dbReference type="Proteomes" id="UP000823915"/>
    </source>
</evidence>
<dbReference type="NCBIfam" id="TIGR00644">
    <property type="entry name" value="recJ"/>
    <property type="match status" value="1"/>
</dbReference>
<evidence type="ECO:0000256" key="4">
    <source>
        <dbReference type="ARBA" id="ARBA00022801"/>
    </source>
</evidence>
<dbReference type="Pfam" id="PF01368">
    <property type="entry name" value="DHH"/>
    <property type="match status" value="1"/>
</dbReference>
<evidence type="ECO:0000256" key="3">
    <source>
        <dbReference type="ARBA" id="ARBA00022722"/>
    </source>
</evidence>
<protein>
    <recommendedName>
        <fullName evidence="2">Single-stranded-DNA-specific exonuclease RecJ</fullName>
    </recommendedName>
</protein>
<dbReference type="Pfam" id="PF17768">
    <property type="entry name" value="RecJ_OB"/>
    <property type="match status" value="1"/>
</dbReference>
<dbReference type="InterPro" id="IPR038763">
    <property type="entry name" value="DHH_sf"/>
</dbReference>
<dbReference type="InterPro" id="IPR004610">
    <property type="entry name" value="RecJ"/>
</dbReference>
<evidence type="ECO:0000259" key="7">
    <source>
        <dbReference type="Pfam" id="PF02272"/>
    </source>
</evidence>
<organism evidence="9 10">
    <name type="scientific">Candidatus Acutalibacter pullistercoris</name>
    <dbReference type="NCBI Taxonomy" id="2838418"/>
    <lineage>
        <taxon>Bacteria</taxon>
        <taxon>Bacillati</taxon>
        <taxon>Bacillota</taxon>
        <taxon>Clostridia</taxon>
        <taxon>Eubacteriales</taxon>
        <taxon>Acutalibacteraceae</taxon>
        <taxon>Acutalibacter</taxon>
    </lineage>
</organism>
<accession>A0A9D2C0P9</accession>
<dbReference type="PANTHER" id="PTHR30255">
    <property type="entry name" value="SINGLE-STRANDED-DNA-SPECIFIC EXONUCLEASE RECJ"/>
    <property type="match status" value="1"/>
</dbReference>
<keyword evidence="5 9" id="KW-0269">Exonuclease</keyword>
<keyword evidence="3" id="KW-0540">Nuclease</keyword>
<keyword evidence="4" id="KW-0378">Hydrolase</keyword>
<feature type="domain" description="DHHA1" evidence="7">
    <location>
        <begin position="346"/>
        <end position="437"/>
    </location>
</feature>
<dbReference type="InterPro" id="IPR001667">
    <property type="entry name" value="DDH_dom"/>
</dbReference>
<dbReference type="SUPFAM" id="SSF64182">
    <property type="entry name" value="DHH phosphoesterases"/>
    <property type="match status" value="1"/>
</dbReference>
<name>A0A9D2C0P9_9FIRM</name>
<dbReference type="Gene3D" id="3.90.1640.30">
    <property type="match status" value="1"/>
</dbReference>
<dbReference type="AlphaFoldDB" id="A0A9D2C0P9"/>
<feature type="domain" description="DDH" evidence="6">
    <location>
        <begin position="78"/>
        <end position="226"/>
    </location>
</feature>
<dbReference type="EMBL" id="DXDU01000058">
    <property type="protein sequence ID" value="HIY26246.1"/>
    <property type="molecule type" value="Genomic_DNA"/>
</dbReference>
<dbReference type="GO" id="GO:0006310">
    <property type="term" value="P:DNA recombination"/>
    <property type="evidence" value="ECO:0007669"/>
    <property type="project" value="InterPro"/>
</dbReference>
<dbReference type="PANTHER" id="PTHR30255:SF2">
    <property type="entry name" value="SINGLE-STRANDED-DNA-SPECIFIC EXONUCLEASE RECJ"/>
    <property type="match status" value="1"/>
</dbReference>
<dbReference type="InterPro" id="IPR041122">
    <property type="entry name" value="RecJ_OB"/>
</dbReference>
<dbReference type="Gene3D" id="3.10.310.30">
    <property type="match status" value="1"/>
</dbReference>
<dbReference type="GO" id="GO:0003676">
    <property type="term" value="F:nucleic acid binding"/>
    <property type="evidence" value="ECO:0007669"/>
    <property type="project" value="InterPro"/>
</dbReference>
<proteinExistence type="inferred from homology"/>
<reference evidence="9" key="2">
    <citation type="submission" date="2021-04" db="EMBL/GenBank/DDBJ databases">
        <authorList>
            <person name="Gilroy R."/>
        </authorList>
    </citation>
    <scope>NUCLEOTIDE SEQUENCE</scope>
    <source>
        <strain evidence="9">1282</strain>
    </source>
</reference>